<evidence type="ECO:0000256" key="1">
    <source>
        <dbReference type="SAM" id="Phobius"/>
    </source>
</evidence>
<dbReference type="Gene3D" id="3.30.2090.10">
    <property type="entry name" value="Multidrug efflux transporter AcrB TolC docking domain, DN and DC subdomains"/>
    <property type="match status" value="2"/>
</dbReference>
<keyword evidence="1" id="KW-1133">Transmembrane helix</keyword>
<keyword evidence="3" id="KW-1185">Reference proteome</keyword>
<protein>
    <submittedName>
        <fullName evidence="2">Cobalt-zinc-cadmium resistance protein CzcA</fullName>
    </submittedName>
</protein>
<dbReference type="PRINTS" id="PR00702">
    <property type="entry name" value="ACRIFLAVINRP"/>
</dbReference>
<sequence length="1037" mass="113239">MRWLVEMSLRLRVAVVAAAVLLIVGGLRTIPAMPLDVFPEFAPPYVEIQTEAPGLSAEEVENLITFPLENALVGTPGLETLRSKSVLGLSSIRMLLGENSDLDRTRQLVQERLAVETPRLPTVARPPVILQPLSSLSRMMKIGMWSDKLSQQDLSELAVWTIRPRLMAIPGVANVAVWGQRDKQFQVLVDMDRLRAHQVSLDAVLRSAGDAVVLDAGGFVDTPNQRMAVRQLPPVKSPEALAQTVVAFTGGAPMRLGDVAEVQIGSPPPIGDAIINDQPGLLLIVEKQPAANMLAVTHEVEQALDLLRPGLKDVEIDSTIFRPATFIERSIDNLTHALLLGCVLVVVVLVSFLFDWRTAIISLTAIPLSLMTAVLLIYWWGMTINTMIIAGLVIALGEVVDDAVIDVENIVRRLRLNRTAEHPRSSFRVVLEASLEIRSAVVYATAIIVFVFLPVFFLEGLPGAFFRPLAIGYVLAILASLVVAMTVAPAMSLLILTRGHSSDHEPPLTRWLKIPYRAVLPWFAVRPKSAIAFLAISFAATFMLVRNLGQEFLPNFQETDFLMHFVEKPGTSIEAMDRITVQASRELRAIPGVRNFGSHIGRAEVADEVVGPNFTELWISIDETVDYDATLDKIQAAVDGYPGLYRDVLTYLRERVKEVLTGASSSIVVRIYGPELQSLRDQAHAVGAVIEKIEGVDNLKVEPQVLVPQVDVRLKPLAAERFGLTPGQVRRAVTTLLRGTKVGEVYENQIKMDVVVWGDRSSRTDLMALHELRIDTTLGGQVPLKDVAEISIVPAPNEVKREGGSRRIDVTCDAKGRDLASVAQDIEAAVGAMPFPRGYHPEFLGEYAALQESQRRLLALGALALLGILLILYIDFQSVRLTLMVCLTIPFALIGGVVAVWLGGGVLSLGSLVGFVTVLGIAARNGIMLVSHYRHLQVVEGLPFGRDLVVRGAEERLAPILMTVLTTALALLPLVIYGNKPGHEIEYPLAVVIVGGLVTSTILNLFLLPPLYLLWGRHAVTDSDDDQPNGREYPAAV</sequence>
<dbReference type="Gene3D" id="1.20.1640.10">
    <property type="entry name" value="Multidrug efflux transporter AcrB transmembrane domain"/>
    <property type="match status" value="2"/>
</dbReference>
<evidence type="ECO:0000313" key="3">
    <source>
        <dbReference type="Proteomes" id="UP000320735"/>
    </source>
</evidence>
<dbReference type="PANTHER" id="PTHR32063:SF4">
    <property type="entry name" value="SLR6043 PROTEIN"/>
    <property type="match status" value="1"/>
</dbReference>
<dbReference type="SUPFAM" id="SSF82714">
    <property type="entry name" value="Multidrug efflux transporter AcrB TolC docking domain, DN and DC subdomains"/>
    <property type="match status" value="2"/>
</dbReference>
<feature type="transmembrane region" description="Helical" evidence="1">
    <location>
        <begin position="530"/>
        <end position="549"/>
    </location>
</feature>
<dbReference type="InterPro" id="IPR001036">
    <property type="entry name" value="Acrflvin-R"/>
</dbReference>
<comment type="caution">
    <text evidence="2">The sequence shown here is derived from an EMBL/GenBank/DDBJ whole genome shotgun (WGS) entry which is preliminary data.</text>
</comment>
<dbReference type="Gene3D" id="3.30.70.1430">
    <property type="entry name" value="Multidrug efflux transporter AcrB pore domain"/>
    <property type="match status" value="2"/>
</dbReference>
<evidence type="ECO:0000313" key="2">
    <source>
        <dbReference type="EMBL" id="TWU05186.1"/>
    </source>
</evidence>
<gene>
    <name evidence="2" type="primary">czcA_3</name>
    <name evidence="2" type="ORF">CA54_58740</name>
</gene>
<dbReference type="GO" id="GO:0042910">
    <property type="term" value="F:xenobiotic transmembrane transporter activity"/>
    <property type="evidence" value="ECO:0007669"/>
    <property type="project" value="TreeGrafter"/>
</dbReference>
<dbReference type="InterPro" id="IPR027463">
    <property type="entry name" value="AcrB_DN_DC_subdom"/>
</dbReference>
<accession>A0A5C6B1S1</accession>
<feature type="transmembrane region" description="Helical" evidence="1">
    <location>
        <begin position="989"/>
        <end position="1008"/>
    </location>
</feature>
<proteinExistence type="predicted"/>
<dbReference type="SUPFAM" id="SSF82693">
    <property type="entry name" value="Multidrug efflux transporter AcrB pore domain, PN1, PN2, PC1 and PC2 subdomains"/>
    <property type="match status" value="2"/>
</dbReference>
<keyword evidence="1" id="KW-0472">Membrane</keyword>
<dbReference type="OrthoDB" id="219750at2"/>
<dbReference type="GO" id="GO:0005886">
    <property type="term" value="C:plasma membrane"/>
    <property type="evidence" value="ECO:0007669"/>
    <property type="project" value="TreeGrafter"/>
</dbReference>
<feature type="transmembrane region" description="Helical" evidence="1">
    <location>
        <begin position="334"/>
        <end position="354"/>
    </location>
</feature>
<feature type="transmembrane region" description="Helical" evidence="1">
    <location>
        <begin position="470"/>
        <end position="496"/>
    </location>
</feature>
<reference evidence="2 3" key="1">
    <citation type="submission" date="2019-02" db="EMBL/GenBank/DDBJ databases">
        <title>Deep-cultivation of Planctomycetes and their phenomic and genomic characterization uncovers novel biology.</title>
        <authorList>
            <person name="Wiegand S."/>
            <person name="Jogler M."/>
            <person name="Boedeker C."/>
            <person name="Pinto D."/>
            <person name="Vollmers J."/>
            <person name="Rivas-Marin E."/>
            <person name="Kohn T."/>
            <person name="Peeters S.H."/>
            <person name="Heuer A."/>
            <person name="Rast P."/>
            <person name="Oberbeckmann S."/>
            <person name="Bunk B."/>
            <person name="Jeske O."/>
            <person name="Meyerdierks A."/>
            <person name="Storesund J.E."/>
            <person name="Kallscheuer N."/>
            <person name="Luecker S."/>
            <person name="Lage O.M."/>
            <person name="Pohl T."/>
            <person name="Merkel B.J."/>
            <person name="Hornburger P."/>
            <person name="Mueller R.-W."/>
            <person name="Bruemmer F."/>
            <person name="Labrenz M."/>
            <person name="Spormann A.M."/>
            <person name="Op Den Camp H."/>
            <person name="Overmann J."/>
            <person name="Amann R."/>
            <person name="Jetten M.S.M."/>
            <person name="Mascher T."/>
            <person name="Medema M.H."/>
            <person name="Devos D.P."/>
            <person name="Kaster A.-K."/>
            <person name="Ovreas L."/>
            <person name="Rohde M."/>
            <person name="Galperin M.Y."/>
            <person name="Jogler C."/>
        </authorList>
    </citation>
    <scope>NUCLEOTIDE SEQUENCE [LARGE SCALE GENOMIC DNA]</scope>
    <source>
        <strain evidence="2 3">CA54</strain>
    </source>
</reference>
<feature type="transmembrane region" description="Helical" evidence="1">
    <location>
        <begin position="361"/>
        <end position="381"/>
    </location>
</feature>
<feature type="transmembrane region" description="Helical" evidence="1">
    <location>
        <begin position="857"/>
        <end position="874"/>
    </location>
</feature>
<dbReference type="SUPFAM" id="SSF82866">
    <property type="entry name" value="Multidrug efflux transporter AcrB transmembrane domain"/>
    <property type="match status" value="2"/>
</dbReference>
<dbReference type="Proteomes" id="UP000320735">
    <property type="component" value="Unassembled WGS sequence"/>
</dbReference>
<keyword evidence="1" id="KW-0812">Transmembrane</keyword>
<feature type="transmembrane region" description="Helical" evidence="1">
    <location>
        <begin position="908"/>
        <end position="927"/>
    </location>
</feature>
<dbReference type="AlphaFoldDB" id="A0A5C6B1S1"/>
<dbReference type="Gene3D" id="3.30.70.1440">
    <property type="entry name" value="Multidrug efflux transporter AcrB pore domain"/>
    <property type="match status" value="1"/>
</dbReference>
<dbReference type="RefSeq" id="WP_146374284.1">
    <property type="nucleotide sequence ID" value="NZ_SJPP01000004.1"/>
</dbReference>
<dbReference type="PANTHER" id="PTHR32063">
    <property type="match status" value="1"/>
</dbReference>
<feature type="transmembrane region" description="Helical" evidence="1">
    <location>
        <begin position="881"/>
        <end position="902"/>
    </location>
</feature>
<dbReference type="Pfam" id="PF00873">
    <property type="entry name" value="ACR_tran"/>
    <property type="match status" value="1"/>
</dbReference>
<dbReference type="EMBL" id="SJPP01000004">
    <property type="protein sequence ID" value="TWU05186.1"/>
    <property type="molecule type" value="Genomic_DNA"/>
</dbReference>
<dbReference type="Gene3D" id="3.30.70.1320">
    <property type="entry name" value="Multidrug efflux transporter AcrB pore domain like"/>
    <property type="match status" value="1"/>
</dbReference>
<name>A0A5C6B1S1_9PLAN</name>
<organism evidence="2 3">
    <name type="scientific">Symmachiella macrocystis</name>
    <dbReference type="NCBI Taxonomy" id="2527985"/>
    <lineage>
        <taxon>Bacteria</taxon>
        <taxon>Pseudomonadati</taxon>
        <taxon>Planctomycetota</taxon>
        <taxon>Planctomycetia</taxon>
        <taxon>Planctomycetales</taxon>
        <taxon>Planctomycetaceae</taxon>
        <taxon>Symmachiella</taxon>
    </lineage>
</organism>
<feature type="transmembrane region" description="Helical" evidence="1">
    <location>
        <begin position="957"/>
        <end position="977"/>
    </location>
</feature>
<feature type="transmembrane region" description="Helical" evidence="1">
    <location>
        <begin position="440"/>
        <end position="458"/>
    </location>
</feature>